<keyword evidence="4 6" id="KW-0067">ATP-binding</keyword>
<dbReference type="SMART" id="SM00382">
    <property type="entry name" value="AAA"/>
    <property type="match status" value="1"/>
</dbReference>
<dbReference type="GO" id="GO:0005524">
    <property type="term" value="F:ATP binding"/>
    <property type="evidence" value="ECO:0007669"/>
    <property type="project" value="UniProtKB-KW"/>
</dbReference>
<dbReference type="SUPFAM" id="SSF52540">
    <property type="entry name" value="P-loop containing nucleoside triphosphate hydrolases"/>
    <property type="match status" value="1"/>
</dbReference>
<sequence>MSSVISARDLSISYGPRIGDAEARVLSGVNIELREGEILGVVGSAGSGKTSLGRVLSGRGLLRGAPHPWPWISGGELHVDGVNLRKPTRADLRRLPLTVGYLAPNSGQTMRNDLTVAENIAEPVLSRDRHFDKRSLGKAAALLIDAVDLELGVLNRFPFELSRGQRQRVAFARALIVEPRLLIVDEPAQGVDVIARPALFELLERLNRGRTLSMLVISNDLATVERLTSNVVITDRGTVLARGKIDEVLRDPFDPYLQRMRDAREFARAPLPGLVDRDLVAAAERVAGGLFRDDEPDAVAAAERDRLLEDRPEFARFHTNDEETTN</sequence>
<comment type="similarity">
    <text evidence="1">Belongs to the ABC transporter superfamily.</text>
</comment>
<dbReference type="InterPro" id="IPR003593">
    <property type="entry name" value="AAA+_ATPase"/>
</dbReference>
<dbReference type="PANTHER" id="PTHR43776:SF7">
    <property type="entry name" value="D,D-DIPEPTIDE TRANSPORT ATP-BINDING PROTEIN DDPF-RELATED"/>
    <property type="match status" value="1"/>
</dbReference>
<proteinExistence type="inferred from homology"/>
<evidence type="ECO:0000313" key="6">
    <source>
        <dbReference type="EMBL" id="UQN15981.1"/>
    </source>
</evidence>
<evidence type="ECO:0000259" key="5">
    <source>
        <dbReference type="PROSITE" id="PS50893"/>
    </source>
</evidence>
<dbReference type="PROSITE" id="PS50893">
    <property type="entry name" value="ABC_TRANSPORTER_2"/>
    <property type="match status" value="1"/>
</dbReference>
<accession>A0ABY4MZV7</accession>
<organism evidence="6">
    <name type="scientific">Gulosibacter sediminis</name>
    <dbReference type="NCBI Taxonomy" id="1729695"/>
    <lineage>
        <taxon>Bacteria</taxon>
        <taxon>Bacillati</taxon>
        <taxon>Actinomycetota</taxon>
        <taxon>Actinomycetes</taxon>
        <taxon>Micrococcales</taxon>
        <taxon>Microbacteriaceae</taxon>
        <taxon>Gulosibacter</taxon>
    </lineage>
</organism>
<reference evidence="6" key="1">
    <citation type="submission" date="2022-05" db="EMBL/GenBank/DDBJ databases">
        <title>Complete genome sequence of toluene-degrading Gulosibacter sediminis strain ACHW.36C.</title>
        <authorList>
            <person name="Wai A.C."/>
            <person name="Lai G.K."/>
            <person name="Griffin S.D."/>
            <person name="Leung F.C."/>
        </authorList>
    </citation>
    <scope>NUCLEOTIDE SEQUENCE [LARGE SCALE GENOMIC DNA]</scope>
    <source>
        <strain evidence="6">ACHW.36C</strain>
    </source>
</reference>
<evidence type="ECO:0000256" key="3">
    <source>
        <dbReference type="ARBA" id="ARBA00022741"/>
    </source>
</evidence>
<dbReference type="PANTHER" id="PTHR43776">
    <property type="entry name" value="TRANSPORT ATP-BINDING PROTEIN"/>
    <property type="match status" value="1"/>
</dbReference>
<dbReference type="Pfam" id="PF00005">
    <property type="entry name" value="ABC_tran"/>
    <property type="match status" value="1"/>
</dbReference>
<dbReference type="Gene3D" id="3.40.50.300">
    <property type="entry name" value="P-loop containing nucleotide triphosphate hydrolases"/>
    <property type="match status" value="1"/>
</dbReference>
<feature type="domain" description="ABC transporter" evidence="5">
    <location>
        <begin position="5"/>
        <end position="261"/>
    </location>
</feature>
<keyword evidence="2" id="KW-0813">Transport</keyword>
<name>A0ABY4MZV7_9MICO</name>
<keyword evidence="3" id="KW-0547">Nucleotide-binding</keyword>
<evidence type="ECO:0000256" key="1">
    <source>
        <dbReference type="ARBA" id="ARBA00005417"/>
    </source>
</evidence>
<evidence type="ECO:0000256" key="2">
    <source>
        <dbReference type="ARBA" id="ARBA00022448"/>
    </source>
</evidence>
<dbReference type="InterPro" id="IPR027417">
    <property type="entry name" value="P-loop_NTPase"/>
</dbReference>
<gene>
    <name evidence="6" type="ORF">M3M28_05905</name>
</gene>
<dbReference type="InterPro" id="IPR003439">
    <property type="entry name" value="ABC_transporter-like_ATP-bd"/>
</dbReference>
<protein>
    <submittedName>
        <fullName evidence="6">ATP-binding cassette domain-containing protein</fullName>
    </submittedName>
</protein>
<evidence type="ECO:0000256" key="4">
    <source>
        <dbReference type="ARBA" id="ARBA00022840"/>
    </source>
</evidence>
<dbReference type="InterPro" id="IPR050319">
    <property type="entry name" value="ABC_transp_ATP-bind"/>
</dbReference>
<dbReference type="EMBL" id="CP097160">
    <property type="protein sequence ID" value="UQN15981.1"/>
    <property type="molecule type" value="Genomic_DNA"/>
</dbReference>